<dbReference type="FunFam" id="1.10.1670.10:FF:000001">
    <property type="entry name" value="Endonuclease III"/>
    <property type="match status" value="1"/>
</dbReference>
<comment type="cofactor">
    <cofactor evidence="12">
        <name>[4Fe-4S] cluster</name>
        <dbReference type="ChEBI" id="CHEBI:49883"/>
    </cofactor>
    <text evidence="12">Binds 1 [4Fe-4S] cluster.</text>
</comment>
<dbReference type="PANTHER" id="PTHR10359">
    <property type="entry name" value="A/G-SPECIFIC ADENINE GLYCOSYLASE/ENDONUCLEASE III"/>
    <property type="match status" value="1"/>
</dbReference>
<gene>
    <name evidence="12" type="primary">nth</name>
    <name evidence="14" type="ORF">A3E39_04025</name>
</gene>
<name>A0A1F7UM59_9BACT</name>
<evidence type="ECO:0000256" key="12">
    <source>
        <dbReference type="HAMAP-Rule" id="MF_00942"/>
    </source>
</evidence>
<reference evidence="14 15" key="1">
    <citation type="journal article" date="2016" name="Nat. Commun.">
        <title>Thousands of microbial genomes shed light on interconnected biogeochemical processes in an aquifer system.</title>
        <authorList>
            <person name="Anantharaman K."/>
            <person name="Brown C.T."/>
            <person name="Hug L.A."/>
            <person name="Sharon I."/>
            <person name="Castelle C.J."/>
            <person name="Probst A.J."/>
            <person name="Thomas B.C."/>
            <person name="Singh A."/>
            <person name="Wilkins M.J."/>
            <person name="Karaoz U."/>
            <person name="Brodie E.L."/>
            <person name="Williams K.H."/>
            <person name="Hubbard S.S."/>
            <person name="Banfield J.F."/>
        </authorList>
    </citation>
    <scope>NUCLEOTIDE SEQUENCE [LARGE SCALE GENOMIC DNA]</scope>
</reference>
<feature type="binding site" evidence="12">
    <location>
        <position position="204"/>
    </location>
    <ligand>
        <name>[4Fe-4S] cluster</name>
        <dbReference type="ChEBI" id="CHEBI:49883"/>
    </ligand>
</feature>
<evidence type="ECO:0000313" key="14">
    <source>
        <dbReference type="EMBL" id="OGL79360.1"/>
    </source>
</evidence>
<dbReference type="GO" id="GO:0003677">
    <property type="term" value="F:DNA binding"/>
    <property type="evidence" value="ECO:0007669"/>
    <property type="project" value="UniProtKB-UniRule"/>
</dbReference>
<dbReference type="GO" id="GO:0046872">
    <property type="term" value="F:metal ion binding"/>
    <property type="evidence" value="ECO:0007669"/>
    <property type="project" value="UniProtKB-KW"/>
</dbReference>
<dbReference type="Pfam" id="PF00633">
    <property type="entry name" value="HHH"/>
    <property type="match status" value="1"/>
</dbReference>
<keyword evidence="6 12" id="KW-0408">Iron</keyword>
<dbReference type="GO" id="GO:0140078">
    <property type="term" value="F:class I DNA-(apurinic or apyrimidinic site) endonuclease activity"/>
    <property type="evidence" value="ECO:0007669"/>
    <property type="project" value="UniProtKB-EC"/>
</dbReference>
<dbReference type="GO" id="GO:0051539">
    <property type="term" value="F:4 iron, 4 sulfur cluster binding"/>
    <property type="evidence" value="ECO:0007669"/>
    <property type="project" value="UniProtKB-UniRule"/>
</dbReference>
<sequence>MIFMTESATKVIQTLGKCYTKKGDMDLGSPEDTILGVLMSARTTDKQVLRVFPAFRKKFHTWTSLAKADVADIAASINTIGLYKSKAKAIKGLAQKVLKDFGGKVPRTMGELTSLPGVGRKTASCVLSYSFHVPAIAVDTHVFRIVRRLGWSKGKTPEKVEQDLKRLVPERLWGEINRTMVQFGRDICIGGTPRCWKCPVAKWCAFTPKTSAPKTA</sequence>
<comment type="similarity">
    <text evidence="1 12">Belongs to the Nth/MutY family.</text>
</comment>
<evidence type="ECO:0000256" key="3">
    <source>
        <dbReference type="ARBA" id="ARBA00022723"/>
    </source>
</evidence>
<keyword evidence="11 12" id="KW-0326">Glycosidase</keyword>
<protein>
    <recommendedName>
        <fullName evidence="12">Endonuclease III</fullName>
        <ecNumber evidence="12">4.2.99.18</ecNumber>
    </recommendedName>
    <alternativeName>
        <fullName evidence="12">DNA-(apurinic or apyrimidinic site) lyase</fullName>
    </alternativeName>
</protein>
<comment type="function">
    <text evidence="12">DNA repair enzyme that has both DNA N-glycosylase activity and AP-lyase activity. The DNA N-glycosylase activity releases various damaged pyrimidines from DNA by cleaving the N-glycosidic bond, leaving an AP (apurinic/apyrimidinic) site. The AP-lyase activity cleaves the phosphodiester bond 3' to the AP site by a beta-elimination, leaving a 3'-terminal unsaturated sugar and a product with a terminal 5'-phosphate.</text>
</comment>
<dbReference type="Proteomes" id="UP000176603">
    <property type="component" value="Unassembled WGS sequence"/>
</dbReference>
<organism evidence="14 15">
    <name type="scientific">Candidatus Uhrbacteria bacterium RIFCSPHIGHO2_12_FULL_60_25</name>
    <dbReference type="NCBI Taxonomy" id="1802399"/>
    <lineage>
        <taxon>Bacteria</taxon>
        <taxon>Candidatus Uhriibacteriota</taxon>
    </lineage>
</organism>
<evidence type="ECO:0000256" key="8">
    <source>
        <dbReference type="ARBA" id="ARBA00023125"/>
    </source>
</evidence>
<dbReference type="CDD" id="cd00056">
    <property type="entry name" value="ENDO3c"/>
    <property type="match status" value="1"/>
</dbReference>
<evidence type="ECO:0000259" key="13">
    <source>
        <dbReference type="SMART" id="SM00478"/>
    </source>
</evidence>
<dbReference type="InterPro" id="IPR023170">
    <property type="entry name" value="HhH_base_excis_C"/>
</dbReference>
<dbReference type="InterPro" id="IPR005759">
    <property type="entry name" value="Nth"/>
</dbReference>
<dbReference type="FunFam" id="1.10.340.30:FF:000001">
    <property type="entry name" value="Endonuclease III"/>
    <property type="match status" value="1"/>
</dbReference>
<keyword evidence="7 12" id="KW-0411">Iron-sulfur</keyword>
<evidence type="ECO:0000256" key="7">
    <source>
        <dbReference type="ARBA" id="ARBA00023014"/>
    </source>
</evidence>
<dbReference type="InterPro" id="IPR003265">
    <property type="entry name" value="HhH-GPD_domain"/>
</dbReference>
<evidence type="ECO:0000256" key="6">
    <source>
        <dbReference type="ARBA" id="ARBA00023004"/>
    </source>
</evidence>
<evidence type="ECO:0000256" key="11">
    <source>
        <dbReference type="ARBA" id="ARBA00023295"/>
    </source>
</evidence>
<keyword evidence="8 12" id="KW-0238">DNA-binding</keyword>
<evidence type="ECO:0000256" key="4">
    <source>
        <dbReference type="ARBA" id="ARBA00022763"/>
    </source>
</evidence>
<feature type="binding site" evidence="12">
    <location>
        <position position="188"/>
    </location>
    <ligand>
        <name>[4Fe-4S] cluster</name>
        <dbReference type="ChEBI" id="CHEBI:49883"/>
    </ligand>
</feature>
<evidence type="ECO:0000256" key="9">
    <source>
        <dbReference type="ARBA" id="ARBA00023204"/>
    </source>
</evidence>
<evidence type="ECO:0000256" key="5">
    <source>
        <dbReference type="ARBA" id="ARBA00022801"/>
    </source>
</evidence>
<dbReference type="PIRSF" id="PIRSF001435">
    <property type="entry name" value="Nth"/>
    <property type="match status" value="1"/>
</dbReference>
<dbReference type="PANTHER" id="PTHR10359:SF18">
    <property type="entry name" value="ENDONUCLEASE III"/>
    <property type="match status" value="1"/>
</dbReference>
<dbReference type="AlphaFoldDB" id="A0A1F7UM59"/>
<dbReference type="GO" id="GO:0006285">
    <property type="term" value="P:base-excision repair, AP site formation"/>
    <property type="evidence" value="ECO:0007669"/>
    <property type="project" value="TreeGrafter"/>
</dbReference>
<keyword evidence="3 12" id="KW-0479">Metal-binding</keyword>
<evidence type="ECO:0000256" key="1">
    <source>
        <dbReference type="ARBA" id="ARBA00008343"/>
    </source>
</evidence>
<dbReference type="STRING" id="1802399.A3E39_04025"/>
<keyword evidence="9 12" id="KW-0234">DNA repair</keyword>
<dbReference type="GO" id="GO:0019104">
    <property type="term" value="F:DNA N-glycosylase activity"/>
    <property type="evidence" value="ECO:0007669"/>
    <property type="project" value="UniProtKB-UniRule"/>
</dbReference>
<dbReference type="SUPFAM" id="SSF48150">
    <property type="entry name" value="DNA-glycosylase"/>
    <property type="match status" value="1"/>
</dbReference>
<accession>A0A1F7UM59</accession>
<keyword evidence="2 12" id="KW-0004">4Fe-4S</keyword>
<dbReference type="EMBL" id="MGEH01000011">
    <property type="protein sequence ID" value="OGL79360.1"/>
    <property type="molecule type" value="Genomic_DNA"/>
</dbReference>
<proteinExistence type="inferred from homology"/>
<evidence type="ECO:0000256" key="2">
    <source>
        <dbReference type="ARBA" id="ARBA00022485"/>
    </source>
</evidence>
<evidence type="ECO:0000313" key="15">
    <source>
        <dbReference type="Proteomes" id="UP000176603"/>
    </source>
</evidence>
<comment type="caution">
    <text evidence="14">The sequence shown here is derived from an EMBL/GenBank/DDBJ whole genome shotgun (WGS) entry which is preliminary data.</text>
</comment>
<dbReference type="HAMAP" id="MF_00942">
    <property type="entry name" value="Nth"/>
    <property type="match status" value="1"/>
</dbReference>
<dbReference type="Gene3D" id="1.10.340.30">
    <property type="entry name" value="Hypothetical protein, domain 2"/>
    <property type="match status" value="1"/>
</dbReference>
<feature type="binding site" evidence="12">
    <location>
        <position position="198"/>
    </location>
    <ligand>
        <name>[4Fe-4S] cluster</name>
        <dbReference type="ChEBI" id="CHEBI:49883"/>
    </ligand>
</feature>
<keyword evidence="10 12" id="KW-0456">Lyase</keyword>
<comment type="catalytic activity">
    <reaction evidence="12">
        <text>2'-deoxyribonucleotide-(2'-deoxyribose 5'-phosphate)-2'-deoxyribonucleotide-DNA = a 3'-end 2'-deoxyribonucleotide-(2,3-dehydro-2,3-deoxyribose 5'-phosphate)-DNA + a 5'-end 5'-phospho-2'-deoxyribonucleoside-DNA + H(+)</text>
        <dbReference type="Rhea" id="RHEA:66592"/>
        <dbReference type="Rhea" id="RHEA-COMP:13180"/>
        <dbReference type="Rhea" id="RHEA-COMP:16897"/>
        <dbReference type="Rhea" id="RHEA-COMP:17067"/>
        <dbReference type="ChEBI" id="CHEBI:15378"/>
        <dbReference type="ChEBI" id="CHEBI:136412"/>
        <dbReference type="ChEBI" id="CHEBI:157695"/>
        <dbReference type="ChEBI" id="CHEBI:167181"/>
        <dbReference type="EC" id="4.2.99.18"/>
    </reaction>
</comment>
<dbReference type="InterPro" id="IPR000445">
    <property type="entry name" value="HhH_motif"/>
</dbReference>
<evidence type="ECO:0000256" key="10">
    <source>
        <dbReference type="ARBA" id="ARBA00023239"/>
    </source>
</evidence>
<keyword evidence="5 12" id="KW-0378">Hydrolase</keyword>
<feature type="domain" description="HhH-GPD" evidence="13">
    <location>
        <begin position="39"/>
        <end position="186"/>
    </location>
</feature>
<dbReference type="EC" id="4.2.99.18" evidence="12"/>
<keyword evidence="4 12" id="KW-0227">DNA damage</keyword>
<dbReference type="InterPro" id="IPR011257">
    <property type="entry name" value="DNA_glycosylase"/>
</dbReference>
<dbReference type="Pfam" id="PF00730">
    <property type="entry name" value="HhH-GPD"/>
    <property type="match status" value="1"/>
</dbReference>
<feature type="binding site" evidence="12">
    <location>
        <position position="195"/>
    </location>
    <ligand>
        <name>[4Fe-4S] cluster</name>
        <dbReference type="ChEBI" id="CHEBI:49883"/>
    </ligand>
</feature>
<dbReference type="SMART" id="SM00478">
    <property type="entry name" value="ENDO3c"/>
    <property type="match status" value="1"/>
</dbReference>
<dbReference type="Gene3D" id="1.10.1670.10">
    <property type="entry name" value="Helix-hairpin-Helix base-excision DNA repair enzymes (C-terminal)"/>
    <property type="match status" value="1"/>
</dbReference>